<protein>
    <recommendedName>
        <fullName evidence="2">Adapter protein MecA</fullName>
    </recommendedName>
</protein>
<dbReference type="InterPro" id="IPR038471">
    <property type="entry name" value="MecA_C_sf"/>
</dbReference>
<accession>A0A3Q8CBF4</accession>
<comment type="domain">
    <text evidence="2">The N-terminal domain probably binds unfolded/aggregated proteins; the C-terminal domain interacts with ClpC.</text>
</comment>
<dbReference type="HAMAP" id="MF_01124">
    <property type="entry name" value="MecA"/>
    <property type="match status" value="1"/>
</dbReference>
<reference evidence="3 4" key="1">
    <citation type="submission" date="2016-11" db="EMBL/GenBank/DDBJ databases">
        <title>Interaction between Lactobacillus species and yeast in water kefir.</title>
        <authorList>
            <person name="Behr J."/>
            <person name="Xu D."/>
            <person name="Vogel R.F."/>
        </authorList>
    </citation>
    <scope>NUCLEOTIDE SEQUENCE [LARGE SCALE GENOMIC DNA]</scope>
    <source>
        <strain evidence="3 4">TMW 1.1827</strain>
    </source>
</reference>
<keyword evidence="4" id="KW-1185">Reference proteome</keyword>
<dbReference type="GeneID" id="78522166"/>
<comment type="subunit">
    <text evidence="2">Homodimer.</text>
</comment>
<comment type="similarity">
    <text evidence="1 2">Belongs to the MecA family.</text>
</comment>
<dbReference type="InterPro" id="IPR008681">
    <property type="entry name" value="Neg-reg_MecA"/>
</dbReference>
<dbReference type="PANTHER" id="PTHR39161:SF1">
    <property type="entry name" value="ADAPTER PROTEIN MECA 1"/>
    <property type="match status" value="1"/>
</dbReference>
<dbReference type="PIRSF" id="PIRSF029008">
    <property type="entry name" value="MecA"/>
    <property type="match status" value="1"/>
</dbReference>
<name>A0A3Q8CBF4_9LACO</name>
<sequence>MEMEKINDNTIRVLLETDDLTERGITVLDLLGNHKEIENFFYSILEEVDVDHEFRENDAVTFQLLPNRNGLELFISKVDAKDDEKMNFDDNEEIEKGEETDGSDVVDLTFLDPNKKIPEDVRKKITSSLSKLTPKKKAISDDGDGVSGYLKNHDVKQKHYVIAFADFEDFIQAAKVLKNEELASNLYLLDGRYYLDVVFFVDQTNGQQIEDTLSLLAEFGEKISLSYAILHERGKCLMASSALELARYYFK</sequence>
<dbReference type="GO" id="GO:0030674">
    <property type="term" value="F:protein-macromolecule adaptor activity"/>
    <property type="evidence" value="ECO:0007669"/>
    <property type="project" value="UniProtKB-UniRule"/>
</dbReference>
<comment type="function">
    <text evidence="2">Enables the recognition and targeting of unfolded and aggregated proteins to the ClpC protease or to other proteins involved in proteolysis.</text>
</comment>
<dbReference type="Gene3D" id="3.30.70.1950">
    <property type="match status" value="1"/>
</dbReference>
<evidence type="ECO:0000313" key="4">
    <source>
        <dbReference type="Proteomes" id="UP000324497"/>
    </source>
</evidence>
<dbReference type="Proteomes" id="UP000324497">
    <property type="component" value="Chromosome"/>
</dbReference>
<evidence type="ECO:0000256" key="2">
    <source>
        <dbReference type="HAMAP-Rule" id="MF_01124"/>
    </source>
</evidence>
<dbReference type="PANTHER" id="PTHR39161">
    <property type="entry name" value="ADAPTER PROTEIN MECA"/>
    <property type="match status" value="1"/>
</dbReference>
<proteinExistence type="inferred from homology"/>
<evidence type="ECO:0000313" key="3">
    <source>
        <dbReference type="EMBL" id="AUJ31566.1"/>
    </source>
</evidence>
<gene>
    <name evidence="2" type="primary">mecA</name>
    <name evidence="3" type="ORF">BSQ50_02735</name>
</gene>
<dbReference type="EMBL" id="CP018180">
    <property type="protein sequence ID" value="AUJ31566.1"/>
    <property type="molecule type" value="Genomic_DNA"/>
</dbReference>
<dbReference type="RefSeq" id="WP_057886386.1">
    <property type="nucleotide sequence ID" value="NZ_CP018180.1"/>
</dbReference>
<organism evidence="3 4">
    <name type="scientific">Liquorilactobacillus nagelii</name>
    <dbReference type="NCBI Taxonomy" id="82688"/>
    <lineage>
        <taxon>Bacteria</taxon>
        <taxon>Bacillati</taxon>
        <taxon>Bacillota</taxon>
        <taxon>Bacilli</taxon>
        <taxon>Lactobacillales</taxon>
        <taxon>Lactobacillaceae</taxon>
        <taxon>Liquorilactobacillus</taxon>
    </lineage>
</organism>
<evidence type="ECO:0000256" key="1">
    <source>
        <dbReference type="ARBA" id="ARBA00005397"/>
    </source>
</evidence>
<dbReference type="AlphaFoldDB" id="A0A3Q8CBF4"/>
<dbReference type="KEGG" id="lng:BSQ50_02735"/>
<dbReference type="Pfam" id="PF05389">
    <property type="entry name" value="MecA"/>
    <property type="match status" value="1"/>
</dbReference>